<evidence type="ECO:0000313" key="8">
    <source>
        <dbReference type="Proteomes" id="UP001235939"/>
    </source>
</evidence>
<dbReference type="InterPro" id="IPR036397">
    <property type="entry name" value="RNaseH_sf"/>
</dbReference>
<dbReference type="PANTHER" id="PTHR19848:SF8">
    <property type="entry name" value="F-BOX AND WD REPEAT DOMAIN CONTAINING 7"/>
    <property type="match status" value="1"/>
</dbReference>
<evidence type="ECO:0000256" key="4">
    <source>
        <dbReference type="SAM" id="MobiDB-lite"/>
    </source>
</evidence>
<reference evidence="7 8" key="1">
    <citation type="submission" date="2022-01" db="EMBL/GenBank/DDBJ databases">
        <title>A chromosomal length assembly of Cordylochernes scorpioides.</title>
        <authorList>
            <person name="Zeh D."/>
            <person name="Zeh J."/>
        </authorList>
    </citation>
    <scope>NUCLEOTIDE SEQUENCE [LARGE SCALE GENOMIC DNA]</scope>
    <source>
        <strain evidence="7">IN4F17</strain>
        <tissue evidence="7">Whole Body</tissue>
    </source>
</reference>
<feature type="repeat" description="WD" evidence="3">
    <location>
        <begin position="622"/>
        <end position="644"/>
    </location>
</feature>
<dbReference type="InterPro" id="IPR002492">
    <property type="entry name" value="Transposase_Tc1-like"/>
</dbReference>
<dbReference type="InterPro" id="IPR001680">
    <property type="entry name" value="WD40_rpt"/>
</dbReference>
<evidence type="ECO:0000256" key="1">
    <source>
        <dbReference type="ARBA" id="ARBA00022574"/>
    </source>
</evidence>
<feature type="repeat" description="WD" evidence="3">
    <location>
        <begin position="9"/>
        <end position="50"/>
    </location>
</feature>
<evidence type="ECO:0000259" key="6">
    <source>
        <dbReference type="Pfam" id="PF13358"/>
    </source>
</evidence>
<dbReference type="PANTHER" id="PTHR19848">
    <property type="entry name" value="WD40 REPEAT PROTEIN"/>
    <property type="match status" value="1"/>
</dbReference>
<dbReference type="InterPro" id="IPR019775">
    <property type="entry name" value="WD40_repeat_CS"/>
</dbReference>
<feature type="repeat" description="WD" evidence="3">
    <location>
        <begin position="775"/>
        <end position="816"/>
    </location>
</feature>
<dbReference type="InterPro" id="IPR020472">
    <property type="entry name" value="WD40_PAC1"/>
</dbReference>
<proteinExistence type="predicted"/>
<gene>
    <name evidence="7" type="ORF">LAZ67_15002372</name>
</gene>
<dbReference type="InterPro" id="IPR015943">
    <property type="entry name" value="WD40/YVTN_repeat-like_dom_sf"/>
</dbReference>
<feature type="repeat" description="WD" evidence="3">
    <location>
        <begin position="645"/>
        <end position="686"/>
    </location>
</feature>
<sequence>MKPSTIYGPEGHKAPVTCLHVTSSGRWMLTGSEDTDVIVWDLNLGTLRRRLSHHIAGVSCVTCPGSEQLVLSGSEIGVVIVAGLETGSPVRRLENHRGPISCLAVNVGDDIFISGNSLCAVTLSETTYLTASVTGSTDRTLCVWNLDDCELLNTITLAGSVRLLAVSPDSTFVAAACGDGAVHVRALATGSEVHQLPGFNPSALEFARDSCRLVLGARDGKIHVVDIHAARTLHTLAGHTQSVVSLTALEQDRFLVSAGGPKVVVWNFCSPTGPTGHKPRLRKVDSSHQESITCVAVSRDGTLAVTGSVGPYVKSQLIHTLVCPRCTELQLWRRWLEQGNVAIYRNAGATRVTSARVDRRILRQAEAAPQATCTAILQHVQDTLDHSISTRTISRRLVANGLHSCRPLRRLPLIPPNRRQRLEWCRARSTWMTEWHRVVFSDESRFCLSSDSRRVRVWRRRGERSNPAAIVERPTVRQRGIMVWGAIAYDSRSPLLRIQGTMTAQRYVDDVLRPVTLPYLQGVPNALYQQDNARPHTACISQQALQDLQMLPWPPYSPDLSPIEHVWDIIGRRLHALPQPRSEDELWQMVEREWRAIPQDAIRTLIDSLPRRVAACIACGGMLTGSKDGQMKVWHLATGDLHTSLEGHQEAITCVTFAPNGLFAVSGSEDCTLKVWGLTLGMIVSVFKEHLTRVLTAAVTADSRLVLSTDAQDRHCLWLADSGAILQTCIRPTAQVSVHSTTVFAVAGKNDSSLEGKHDSSLKFWPLADPDKERTVSHSDTILCYAVSHDCQTLITGSQDMSLKVWEVRTAKLTQVLVGHDGSVTCVAVAPYSQALAVSGSLDATLIVWDITTGADRFTLRGHTEGVKCVLLNLDGSVAISGSDDNTLQLWNVRSGQRVSLVDLHASIVLVASSLNATHLAVQLRNTRAFPVFQLLNNPAQGLTLELPSTALFEEAKPPPIHGKRGMVPKRVLLKGNLKREQSFDSLYWDLRSGSPKHEPVLYEDLKKSAFGSREALHLLGSGGDMGRARGLELPPKHKLHKQKLLKKQQSMFACFPEFTAQPPSTLVLKETAEKRLETIRPITLPSPKLPEPRRYSGEETPSTAPEPKKANTTVSSSVCSVS</sequence>
<dbReference type="Gene3D" id="3.30.420.10">
    <property type="entry name" value="Ribonuclease H-like superfamily/Ribonuclease H"/>
    <property type="match status" value="1"/>
</dbReference>
<dbReference type="Pfam" id="PF13358">
    <property type="entry name" value="DDE_3"/>
    <property type="match status" value="1"/>
</dbReference>
<dbReference type="EMBL" id="CP092877">
    <property type="protein sequence ID" value="UYV77807.1"/>
    <property type="molecule type" value="Genomic_DNA"/>
</dbReference>
<dbReference type="SUPFAM" id="SSF50978">
    <property type="entry name" value="WD40 repeat-like"/>
    <property type="match status" value="2"/>
</dbReference>
<keyword evidence="8" id="KW-1185">Reference proteome</keyword>
<evidence type="ECO:0000259" key="5">
    <source>
        <dbReference type="Pfam" id="PF01498"/>
    </source>
</evidence>
<accession>A0ABY6LC53</accession>
<dbReference type="Pfam" id="PF00400">
    <property type="entry name" value="WD40"/>
    <property type="match status" value="8"/>
</dbReference>
<dbReference type="PROSITE" id="PS50294">
    <property type="entry name" value="WD_REPEATS_REGION"/>
    <property type="match status" value="5"/>
</dbReference>
<organism evidence="7 8">
    <name type="scientific">Cordylochernes scorpioides</name>
    <dbReference type="NCBI Taxonomy" id="51811"/>
    <lineage>
        <taxon>Eukaryota</taxon>
        <taxon>Metazoa</taxon>
        <taxon>Ecdysozoa</taxon>
        <taxon>Arthropoda</taxon>
        <taxon>Chelicerata</taxon>
        <taxon>Arachnida</taxon>
        <taxon>Pseudoscorpiones</taxon>
        <taxon>Cheliferoidea</taxon>
        <taxon>Chernetidae</taxon>
        <taxon>Cordylochernes</taxon>
    </lineage>
</organism>
<dbReference type="SMART" id="SM00320">
    <property type="entry name" value="WD40"/>
    <property type="match status" value="13"/>
</dbReference>
<feature type="region of interest" description="Disordered" evidence="4">
    <location>
        <begin position="1080"/>
        <end position="1123"/>
    </location>
</feature>
<feature type="domain" description="Tc1-like transposase DDE" evidence="6">
    <location>
        <begin position="437"/>
        <end position="586"/>
    </location>
</feature>
<dbReference type="InterPro" id="IPR038717">
    <property type="entry name" value="Tc1-like_DDE_dom"/>
</dbReference>
<dbReference type="Proteomes" id="UP001235939">
    <property type="component" value="Chromosome 15"/>
</dbReference>
<protein>
    <submittedName>
        <fullName evidence="7">Uncharacterized protein</fullName>
    </submittedName>
</protein>
<keyword evidence="2" id="KW-0677">Repeat</keyword>
<dbReference type="PROSITE" id="PS50082">
    <property type="entry name" value="WD_REPEATS_2"/>
    <property type="match status" value="6"/>
</dbReference>
<feature type="repeat" description="WD" evidence="3">
    <location>
        <begin position="817"/>
        <end position="859"/>
    </location>
</feature>
<dbReference type="CDD" id="cd00200">
    <property type="entry name" value="WD40"/>
    <property type="match status" value="2"/>
</dbReference>
<name>A0ABY6LC53_9ARAC</name>
<dbReference type="PROSITE" id="PS00678">
    <property type="entry name" value="WD_REPEATS_1"/>
    <property type="match status" value="4"/>
</dbReference>
<dbReference type="Pfam" id="PF01498">
    <property type="entry name" value="HTH_Tnp_Tc3_2"/>
    <property type="match status" value="1"/>
</dbReference>
<feature type="domain" description="Transposase Tc1-like" evidence="5">
    <location>
        <begin position="358"/>
        <end position="427"/>
    </location>
</feature>
<dbReference type="InterPro" id="IPR036322">
    <property type="entry name" value="WD40_repeat_dom_sf"/>
</dbReference>
<dbReference type="Gene3D" id="2.130.10.10">
    <property type="entry name" value="YVTN repeat-like/Quinoprotein amine dehydrogenase"/>
    <property type="match status" value="5"/>
</dbReference>
<feature type="repeat" description="WD" evidence="3">
    <location>
        <begin position="860"/>
        <end position="901"/>
    </location>
</feature>
<dbReference type="PRINTS" id="PR00320">
    <property type="entry name" value="GPROTEINBRPT"/>
</dbReference>
<evidence type="ECO:0000256" key="2">
    <source>
        <dbReference type="ARBA" id="ARBA00022737"/>
    </source>
</evidence>
<evidence type="ECO:0000256" key="3">
    <source>
        <dbReference type="PROSITE-ProRule" id="PRU00221"/>
    </source>
</evidence>
<evidence type="ECO:0000313" key="7">
    <source>
        <dbReference type="EMBL" id="UYV77807.1"/>
    </source>
</evidence>
<keyword evidence="1 3" id="KW-0853">WD repeat</keyword>